<dbReference type="InterPro" id="IPR002104">
    <property type="entry name" value="Integrase_catalytic"/>
</dbReference>
<keyword evidence="3" id="KW-0229">DNA integration</keyword>
<evidence type="ECO:0000313" key="9">
    <source>
        <dbReference type="EMBL" id="RGB73132.1"/>
    </source>
</evidence>
<dbReference type="PANTHER" id="PTHR30349">
    <property type="entry name" value="PHAGE INTEGRASE-RELATED"/>
    <property type="match status" value="1"/>
</dbReference>
<dbReference type="InterPro" id="IPR011010">
    <property type="entry name" value="DNA_brk_join_enz"/>
</dbReference>
<reference evidence="9 10" key="1">
    <citation type="submission" date="2018-08" db="EMBL/GenBank/DDBJ databases">
        <title>A genome reference for cultivated species of the human gut microbiota.</title>
        <authorList>
            <person name="Zou Y."/>
            <person name="Xue W."/>
            <person name="Luo G."/>
        </authorList>
    </citation>
    <scope>NUCLEOTIDE SEQUENCE [LARGE SCALE GENOMIC DNA]</scope>
    <source>
        <strain evidence="9 10">AF45-17</strain>
    </source>
</reference>
<dbReference type="PANTHER" id="PTHR30349:SF81">
    <property type="entry name" value="TYROSINE RECOMBINASE XERC"/>
    <property type="match status" value="1"/>
</dbReference>
<dbReference type="EMBL" id="QVEP01000068">
    <property type="protein sequence ID" value="RGB73132.1"/>
    <property type="molecule type" value="Genomic_DNA"/>
</dbReference>
<feature type="domain" description="Core-binding (CB)" evidence="8">
    <location>
        <begin position="20"/>
        <end position="113"/>
    </location>
</feature>
<dbReference type="InterPro" id="IPR013762">
    <property type="entry name" value="Integrase-like_cat_sf"/>
</dbReference>
<dbReference type="AlphaFoldDB" id="A0A3E2TDD1"/>
<evidence type="ECO:0000256" key="4">
    <source>
        <dbReference type="ARBA" id="ARBA00023125"/>
    </source>
</evidence>
<dbReference type="GO" id="GO:0003677">
    <property type="term" value="F:DNA binding"/>
    <property type="evidence" value="ECO:0007669"/>
    <property type="project" value="UniProtKB-UniRule"/>
</dbReference>
<dbReference type="GO" id="GO:0006310">
    <property type="term" value="P:DNA recombination"/>
    <property type="evidence" value="ECO:0007669"/>
    <property type="project" value="UniProtKB-KW"/>
</dbReference>
<accession>A0A3E2TDD1</accession>
<dbReference type="Pfam" id="PF00589">
    <property type="entry name" value="Phage_integrase"/>
    <property type="match status" value="1"/>
</dbReference>
<evidence type="ECO:0000259" key="7">
    <source>
        <dbReference type="PROSITE" id="PS51898"/>
    </source>
</evidence>
<dbReference type="Pfam" id="PF02899">
    <property type="entry name" value="Phage_int_SAM_1"/>
    <property type="match status" value="1"/>
</dbReference>
<dbReference type="InterPro" id="IPR044068">
    <property type="entry name" value="CB"/>
</dbReference>
<evidence type="ECO:0000256" key="6">
    <source>
        <dbReference type="PROSITE-ProRule" id="PRU01248"/>
    </source>
</evidence>
<evidence type="ECO:0000256" key="5">
    <source>
        <dbReference type="ARBA" id="ARBA00023172"/>
    </source>
</evidence>
<dbReference type="Proteomes" id="UP000260773">
    <property type="component" value="Unassembled WGS sequence"/>
</dbReference>
<dbReference type="InterPro" id="IPR050090">
    <property type="entry name" value="Tyrosine_recombinase_XerCD"/>
</dbReference>
<comment type="similarity">
    <text evidence="2">Belongs to the 'phage' integrase family.</text>
</comment>
<protein>
    <submittedName>
        <fullName evidence="9">Integrase</fullName>
    </submittedName>
</protein>
<comment type="caution">
    <text evidence="9">The sequence shown here is derived from an EMBL/GenBank/DDBJ whole genome shotgun (WGS) entry which is preliminary data.</text>
</comment>
<comment type="function">
    <text evidence="1">Site-specific tyrosine recombinase, which acts by catalyzing the cutting and rejoining of the recombining DNA molecules.</text>
</comment>
<name>A0A3E2TDD1_9FIRM</name>
<evidence type="ECO:0000313" key="10">
    <source>
        <dbReference type="Proteomes" id="UP000260773"/>
    </source>
</evidence>
<dbReference type="GO" id="GO:0015074">
    <property type="term" value="P:DNA integration"/>
    <property type="evidence" value="ECO:0007669"/>
    <property type="project" value="UniProtKB-KW"/>
</dbReference>
<sequence>MRIFTEEMPMNKNDSLTAALKFAPLLEKYFLTYLIAQKKSSPRTVSTYRDSFTLYLRFMASVYSIAPDRIEMNHFSADHLSAFGTYLETSRNCSPSTINLRMSAIKSFLKYAAVEAPEYSGIIRKSLSLPARKADKQVMSFITKNEYESMLEVCNNPDALSLRDKMILMILYNTGCRVSELVNLCVSDISIETDGTSSIRFLGKGRKERITPIWKSTAAFINNYIKMQNLNCDNRLLSNNRKGNLTRSGVGQRITTLTEKAAELSPSLNKKNVTPHTFRHSAAMNLLQAGVDISTIAIWLGHESIETTHKYMVADIEIKRKAMERLDETSNSSFNYKPSKSILAFLASL</sequence>
<dbReference type="Gene3D" id="1.10.150.130">
    <property type="match status" value="1"/>
</dbReference>
<evidence type="ECO:0000259" key="8">
    <source>
        <dbReference type="PROSITE" id="PS51900"/>
    </source>
</evidence>
<feature type="domain" description="Tyr recombinase" evidence="7">
    <location>
        <begin position="137"/>
        <end position="324"/>
    </location>
</feature>
<gene>
    <name evidence="9" type="ORF">DW070_15950</name>
</gene>
<evidence type="ECO:0000256" key="1">
    <source>
        <dbReference type="ARBA" id="ARBA00003283"/>
    </source>
</evidence>
<keyword evidence="4 6" id="KW-0238">DNA-binding</keyword>
<dbReference type="SUPFAM" id="SSF56349">
    <property type="entry name" value="DNA breaking-rejoining enzymes"/>
    <property type="match status" value="1"/>
</dbReference>
<evidence type="ECO:0000256" key="3">
    <source>
        <dbReference type="ARBA" id="ARBA00022908"/>
    </source>
</evidence>
<dbReference type="PROSITE" id="PS51900">
    <property type="entry name" value="CB"/>
    <property type="match status" value="1"/>
</dbReference>
<dbReference type="Gene3D" id="1.10.443.10">
    <property type="entry name" value="Intergrase catalytic core"/>
    <property type="match status" value="1"/>
</dbReference>
<keyword evidence="5" id="KW-0233">DNA recombination</keyword>
<proteinExistence type="inferred from homology"/>
<dbReference type="InterPro" id="IPR010998">
    <property type="entry name" value="Integrase_recombinase_N"/>
</dbReference>
<evidence type="ECO:0000256" key="2">
    <source>
        <dbReference type="ARBA" id="ARBA00008857"/>
    </source>
</evidence>
<organism evidence="9 10">
    <name type="scientific">Coprococcus catus</name>
    <dbReference type="NCBI Taxonomy" id="116085"/>
    <lineage>
        <taxon>Bacteria</taxon>
        <taxon>Bacillati</taxon>
        <taxon>Bacillota</taxon>
        <taxon>Clostridia</taxon>
        <taxon>Lachnospirales</taxon>
        <taxon>Lachnospiraceae</taxon>
        <taxon>Coprococcus</taxon>
    </lineage>
</organism>
<dbReference type="PROSITE" id="PS51898">
    <property type="entry name" value="TYR_RECOMBINASE"/>
    <property type="match status" value="1"/>
</dbReference>
<dbReference type="InterPro" id="IPR004107">
    <property type="entry name" value="Integrase_SAM-like_N"/>
</dbReference>